<dbReference type="Proteomes" id="UP000011885">
    <property type="component" value="Unassembled WGS sequence"/>
</dbReference>
<proteinExistence type="predicted"/>
<dbReference type="EMBL" id="ANOH01000223">
    <property type="protein sequence ID" value="EMI55262.1"/>
    <property type="molecule type" value="Genomic_DNA"/>
</dbReference>
<evidence type="ECO:0000313" key="2">
    <source>
        <dbReference type="EMBL" id="EMI55262.1"/>
    </source>
</evidence>
<evidence type="ECO:0000313" key="3">
    <source>
        <dbReference type="Proteomes" id="UP000011885"/>
    </source>
</evidence>
<protein>
    <submittedName>
        <fullName evidence="2">Uncharacterized protein</fullName>
    </submittedName>
</protein>
<organism evidence="2 3">
    <name type="scientific">Rhodopirellula sallentina SM41</name>
    <dbReference type="NCBI Taxonomy" id="1263870"/>
    <lineage>
        <taxon>Bacteria</taxon>
        <taxon>Pseudomonadati</taxon>
        <taxon>Planctomycetota</taxon>
        <taxon>Planctomycetia</taxon>
        <taxon>Pirellulales</taxon>
        <taxon>Pirellulaceae</taxon>
        <taxon>Rhodopirellula</taxon>
    </lineage>
</organism>
<name>M5U1D9_9BACT</name>
<gene>
    <name evidence="2" type="ORF">RSSM_03296</name>
</gene>
<keyword evidence="3" id="KW-1185">Reference proteome</keyword>
<feature type="region of interest" description="Disordered" evidence="1">
    <location>
        <begin position="1"/>
        <end position="21"/>
    </location>
</feature>
<comment type="caution">
    <text evidence="2">The sequence shown here is derived from an EMBL/GenBank/DDBJ whole genome shotgun (WGS) entry which is preliminary data.</text>
</comment>
<evidence type="ECO:0000256" key="1">
    <source>
        <dbReference type="SAM" id="MobiDB-lite"/>
    </source>
</evidence>
<dbReference type="PATRIC" id="fig|1263870.3.peg.3500"/>
<reference evidence="2 3" key="1">
    <citation type="journal article" date="2013" name="Mar. Genomics">
        <title>Expression of sulfatases in Rhodopirellula baltica and the diversity of sulfatases in the genus Rhodopirellula.</title>
        <authorList>
            <person name="Wegner C.E."/>
            <person name="Richter-Heitmann T."/>
            <person name="Klindworth A."/>
            <person name="Klockow C."/>
            <person name="Richter M."/>
            <person name="Achstetter T."/>
            <person name="Glockner F.O."/>
            <person name="Harder J."/>
        </authorList>
    </citation>
    <scope>NUCLEOTIDE SEQUENCE [LARGE SCALE GENOMIC DNA]</scope>
    <source>
        <strain evidence="2 3">SM41</strain>
    </source>
</reference>
<accession>M5U1D9</accession>
<sequence length="54" mass="6213">MKARSRGGKSTTPFHSFFGEPFSHGQKVRSFEVDRCEFEVSKSFERSEHIEATC</sequence>
<dbReference type="AlphaFoldDB" id="M5U1D9"/>